<evidence type="ECO:0000313" key="7">
    <source>
        <dbReference type="EMBL" id="TCN45083.1"/>
    </source>
</evidence>
<comment type="cofactor">
    <cofactor evidence="1">
        <name>Zn(2+)</name>
        <dbReference type="ChEBI" id="CHEBI:29105"/>
    </cofactor>
</comment>
<dbReference type="InterPro" id="IPR000286">
    <property type="entry name" value="HDACs"/>
</dbReference>
<evidence type="ECO:0000256" key="1">
    <source>
        <dbReference type="ARBA" id="ARBA00001947"/>
    </source>
</evidence>
<evidence type="ECO:0000256" key="4">
    <source>
        <dbReference type="ARBA" id="ARBA00022801"/>
    </source>
</evidence>
<dbReference type="InterPro" id="IPR023801">
    <property type="entry name" value="His_deacetylse_dom"/>
</dbReference>
<dbReference type="PANTHER" id="PTHR10625">
    <property type="entry name" value="HISTONE DEACETYLASE HDAC1-RELATED"/>
    <property type="match status" value="1"/>
</dbReference>
<keyword evidence="5" id="KW-0862">Zinc</keyword>
<dbReference type="PANTHER" id="PTHR10625:SF17">
    <property type="entry name" value="HISTONE DEACETYLASE 8"/>
    <property type="match status" value="1"/>
</dbReference>
<dbReference type="Pfam" id="PF00850">
    <property type="entry name" value="Hist_deacetyl"/>
    <property type="match status" value="1"/>
</dbReference>
<sequence>MTQAPAMDIFWHDDVLFHDTGFGFFEAPENPLLSVQMVHPESADRIRNMKAVLQRGPVAQSLRWHRGTHASEADIVRFHDEAYVAEIKRAAHEGRRFSSTTLLRPGAWPGLLAAAGTTLDAGRHVRETGAPAFALVRPPGHHAGRAMADGYCFFNHVGIAAEDALANGIGRVAIIDWDVHHGNGTQSGFYDRADVLTVSMHMDHGAWGPTHPETGGIDERGMGAGLGFNLNIPLPMGSSDTTYLGAFDEIVVPKVRAFKPDLLIMANGVDAGQFDPNGRQLVTMSGFHALASRARALADELCSGRLLVVQEGGYNPAYAAFSVHSAIEGFAGLPESLKDPLGYMPQARERAERDVAALKAGILAGIESGRRTQKTGAFDA</sequence>
<dbReference type="Gene3D" id="3.40.800.20">
    <property type="entry name" value="Histone deacetylase domain"/>
    <property type="match status" value="1"/>
</dbReference>
<evidence type="ECO:0000256" key="5">
    <source>
        <dbReference type="ARBA" id="ARBA00022833"/>
    </source>
</evidence>
<evidence type="ECO:0000256" key="2">
    <source>
        <dbReference type="ARBA" id="ARBA00005947"/>
    </source>
</evidence>
<dbReference type="GO" id="GO:0016787">
    <property type="term" value="F:hydrolase activity"/>
    <property type="evidence" value="ECO:0007669"/>
    <property type="project" value="UniProtKB-KW"/>
</dbReference>
<dbReference type="GO" id="GO:0046872">
    <property type="term" value="F:metal ion binding"/>
    <property type="evidence" value="ECO:0007669"/>
    <property type="project" value="UniProtKB-KW"/>
</dbReference>
<dbReference type="InterPro" id="IPR023696">
    <property type="entry name" value="Ureohydrolase_dom_sf"/>
</dbReference>
<dbReference type="InterPro" id="IPR037138">
    <property type="entry name" value="His_deacetylse_dom_sf"/>
</dbReference>
<dbReference type="Proteomes" id="UP000295351">
    <property type="component" value="Unassembled WGS sequence"/>
</dbReference>
<evidence type="ECO:0000256" key="3">
    <source>
        <dbReference type="ARBA" id="ARBA00022723"/>
    </source>
</evidence>
<evidence type="ECO:0000313" key="8">
    <source>
        <dbReference type="Proteomes" id="UP000295351"/>
    </source>
</evidence>
<evidence type="ECO:0000259" key="6">
    <source>
        <dbReference type="Pfam" id="PF00850"/>
    </source>
</evidence>
<dbReference type="GO" id="GO:0004407">
    <property type="term" value="F:histone deacetylase activity"/>
    <property type="evidence" value="ECO:0007669"/>
    <property type="project" value="TreeGrafter"/>
</dbReference>
<organism evidence="7 8">
    <name type="scientific">Shinella granuli</name>
    <dbReference type="NCBI Taxonomy" id="323621"/>
    <lineage>
        <taxon>Bacteria</taxon>
        <taxon>Pseudomonadati</taxon>
        <taxon>Pseudomonadota</taxon>
        <taxon>Alphaproteobacteria</taxon>
        <taxon>Hyphomicrobiales</taxon>
        <taxon>Rhizobiaceae</taxon>
        <taxon>Shinella</taxon>
    </lineage>
</organism>
<dbReference type="GO" id="GO:0040029">
    <property type="term" value="P:epigenetic regulation of gene expression"/>
    <property type="evidence" value="ECO:0007669"/>
    <property type="project" value="TreeGrafter"/>
</dbReference>
<dbReference type="EMBL" id="SLVX01000008">
    <property type="protein sequence ID" value="TCN45083.1"/>
    <property type="molecule type" value="Genomic_DNA"/>
</dbReference>
<dbReference type="RefSeq" id="WP_210234642.1">
    <property type="nucleotide sequence ID" value="NZ_BAABEI010000003.1"/>
</dbReference>
<proteinExistence type="inferred from homology"/>
<protein>
    <submittedName>
        <fullName evidence="7">Acetoin utilization deacetylase AcuC-like enzyme</fullName>
    </submittedName>
</protein>
<dbReference type="PRINTS" id="PR01270">
    <property type="entry name" value="HDASUPER"/>
</dbReference>
<reference evidence="7 8" key="1">
    <citation type="submission" date="2019-03" db="EMBL/GenBank/DDBJ databases">
        <title>Genomic Encyclopedia of Type Strains, Phase IV (KMG-IV): sequencing the most valuable type-strain genomes for metagenomic binning, comparative biology and taxonomic classification.</title>
        <authorList>
            <person name="Goeker M."/>
        </authorList>
    </citation>
    <scope>NUCLEOTIDE SEQUENCE [LARGE SCALE GENOMIC DNA]</scope>
    <source>
        <strain evidence="7 8">DSM 18401</strain>
    </source>
</reference>
<comment type="similarity">
    <text evidence="2">Belongs to the histone deacetylase family.</text>
</comment>
<name>A0A4R2CVK7_SHIGR</name>
<dbReference type="SUPFAM" id="SSF52768">
    <property type="entry name" value="Arginase/deacetylase"/>
    <property type="match status" value="1"/>
</dbReference>
<feature type="domain" description="Histone deacetylase" evidence="6">
    <location>
        <begin position="39"/>
        <end position="328"/>
    </location>
</feature>
<gene>
    <name evidence="7" type="ORF">EV665_108223</name>
</gene>
<keyword evidence="3" id="KW-0479">Metal-binding</keyword>
<keyword evidence="8" id="KW-1185">Reference proteome</keyword>
<accession>A0A4R2CVK7</accession>
<keyword evidence="4" id="KW-0378">Hydrolase</keyword>
<comment type="caution">
    <text evidence="7">The sequence shown here is derived from an EMBL/GenBank/DDBJ whole genome shotgun (WGS) entry which is preliminary data.</text>
</comment>
<dbReference type="AlphaFoldDB" id="A0A4R2CVK7"/>